<reference evidence="2 3" key="2">
    <citation type="submission" date="2020-03" db="EMBL/GenBank/DDBJ databases">
        <title>Chryseoglobus sp. isolated from a deep-sea seamount.</title>
        <authorList>
            <person name="Zhang D.-C."/>
        </authorList>
    </citation>
    <scope>NUCLEOTIDE SEQUENCE [LARGE SCALE GENOMIC DNA]</scope>
    <source>
        <strain evidence="2 3">KN1116</strain>
    </source>
</reference>
<protein>
    <submittedName>
        <fullName evidence="2">Uncharacterized protein</fullName>
    </submittedName>
</protein>
<comment type="caution">
    <text evidence="2">The sequence shown here is derived from an EMBL/GenBank/DDBJ whole genome shotgun (WGS) entry which is preliminary data.</text>
</comment>
<dbReference type="Proteomes" id="UP000818266">
    <property type="component" value="Unassembled WGS sequence"/>
</dbReference>
<name>A0A9E5JP18_9MICO</name>
<sequence length="203" mass="22450">MDLPGGVETLLAFVALGLPIAVFATVRRYLLGETATDRDWSIALVQGVSFAAILAGFYVSVGLLDLFAVESTSDGSSVQFSDPRQFATASLGLFVIVPALVSFMIFAKHCTWKRFERRRFSWLRYPASKYGYSSEPTSWDFAVKSHSESGAWLKVRRESGAWVGGWFATGSFASMYPEPPAVYLHSQWALDGEGNFRVCCTDR</sequence>
<dbReference type="AlphaFoldDB" id="A0A9E5JP18"/>
<feature type="transmembrane region" description="Helical" evidence="1">
    <location>
        <begin position="42"/>
        <end position="66"/>
    </location>
</feature>
<dbReference type="InterPro" id="IPR045919">
    <property type="entry name" value="DUF6338"/>
</dbReference>
<keyword evidence="1" id="KW-0812">Transmembrane</keyword>
<feature type="transmembrane region" description="Helical" evidence="1">
    <location>
        <begin position="12"/>
        <end position="30"/>
    </location>
</feature>
<accession>A0A9E5JP18</accession>
<keyword evidence="3" id="KW-1185">Reference proteome</keyword>
<dbReference type="RefSeq" id="WP_152584313.1">
    <property type="nucleotide sequence ID" value="NZ_VIKT02000041.1"/>
</dbReference>
<organism evidence="2 3">
    <name type="scientific">Microcella pacifica</name>
    <dbReference type="NCBI Taxonomy" id="2591847"/>
    <lineage>
        <taxon>Bacteria</taxon>
        <taxon>Bacillati</taxon>
        <taxon>Actinomycetota</taxon>
        <taxon>Actinomycetes</taxon>
        <taxon>Micrococcales</taxon>
        <taxon>Microbacteriaceae</taxon>
        <taxon>Microcella</taxon>
    </lineage>
</organism>
<dbReference type="Pfam" id="PF19865">
    <property type="entry name" value="DUF6338"/>
    <property type="match status" value="1"/>
</dbReference>
<reference evidence="2 3" key="1">
    <citation type="submission" date="2019-06" db="EMBL/GenBank/DDBJ databases">
        <authorList>
            <person name="De-Chao Zhang Q."/>
        </authorList>
    </citation>
    <scope>NUCLEOTIDE SEQUENCE [LARGE SCALE GENOMIC DNA]</scope>
    <source>
        <strain evidence="2 3">KN1116</strain>
    </source>
</reference>
<keyword evidence="1" id="KW-0472">Membrane</keyword>
<dbReference type="OrthoDB" id="5113805at2"/>
<dbReference type="EMBL" id="VIKT02000041">
    <property type="protein sequence ID" value="NHF64165.1"/>
    <property type="molecule type" value="Genomic_DNA"/>
</dbReference>
<evidence type="ECO:0000313" key="3">
    <source>
        <dbReference type="Proteomes" id="UP000818266"/>
    </source>
</evidence>
<feature type="transmembrane region" description="Helical" evidence="1">
    <location>
        <begin position="86"/>
        <end position="107"/>
    </location>
</feature>
<evidence type="ECO:0000313" key="2">
    <source>
        <dbReference type="EMBL" id="NHF64165.1"/>
    </source>
</evidence>
<keyword evidence="1" id="KW-1133">Transmembrane helix</keyword>
<proteinExistence type="predicted"/>
<evidence type="ECO:0000256" key="1">
    <source>
        <dbReference type="SAM" id="Phobius"/>
    </source>
</evidence>
<gene>
    <name evidence="2" type="ORF">FK219_013130</name>
</gene>